<evidence type="ECO:0000313" key="2">
    <source>
        <dbReference type="EMBL" id="QJH94058.1"/>
    </source>
</evidence>
<name>A0A6H1ZEG5_9ZZZZ</name>
<dbReference type="EMBL" id="MT144000">
    <property type="protein sequence ID" value="QJA45944.1"/>
    <property type="molecule type" value="Genomic_DNA"/>
</dbReference>
<evidence type="ECO:0000313" key="1">
    <source>
        <dbReference type="EMBL" id="QJA45944.1"/>
    </source>
</evidence>
<gene>
    <name evidence="1" type="ORF">TM448A00289_0011</name>
    <name evidence="2" type="ORF">TM448B00173_0028</name>
</gene>
<accession>A0A6H1ZEG5</accession>
<proteinExistence type="predicted"/>
<protein>
    <submittedName>
        <fullName evidence="1">Uncharacterized protein</fullName>
    </submittedName>
</protein>
<dbReference type="AlphaFoldDB" id="A0A6H1ZEG5"/>
<organism evidence="1">
    <name type="scientific">viral metagenome</name>
    <dbReference type="NCBI Taxonomy" id="1070528"/>
    <lineage>
        <taxon>unclassified sequences</taxon>
        <taxon>metagenomes</taxon>
        <taxon>organismal metagenomes</taxon>
    </lineage>
</organism>
<sequence length="157" mass="17511">MKKLIPILTVLLFAGAACMMTMPAPDQISNVVIPLVESCIKSEYGDYSYQGHIDPQTITRNWTLLEDKCVLIGPGTMEMYYQNPKSPCEIPVAVFLVYQGAFLGYGYLRDGNVHLYLFDLDSKCYIGKQLEGEAAPLFRKKLGEALGMKSLSTTDRL</sequence>
<dbReference type="EMBL" id="MT144595">
    <property type="protein sequence ID" value="QJH94058.1"/>
    <property type="molecule type" value="Genomic_DNA"/>
</dbReference>
<reference evidence="1" key="1">
    <citation type="submission" date="2020-03" db="EMBL/GenBank/DDBJ databases">
        <title>The deep terrestrial virosphere.</title>
        <authorList>
            <person name="Holmfeldt K."/>
            <person name="Nilsson E."/>
            <person name="Simone D."/>
            <person name="Lopez-Fernandez M."/>
            <person name="Wu X."/>
            <person name="de Brujin I."/>
            <person name="Lundin D."/>
            <person name="Andersson A."/>
            <person name="Bertilsson S."/>
            <person name="Dopson M."/>
        </authorList>
    </citation>
    <scope>NUCLEOTIDE SEQUENCE</scope>
    <source>
        <strain evidence="1">TM448A00289</strain>
        <strain evidence="2">TM448B00173</strain>
    </source>
</reference>
<dbReference type="PROSITE" id="PS51257">
    <property type="entry name" value="PROKAR_LIPOPROTEIN"/>
    <property type="match status" value="1"/>
</dbReference>